<organism evidence="7 8">
    <name type="scientific">Desulfuribacillus stibiiarsenatis</name>
    <dbReference type="NCBI Taxonomy" id="1390249"/>
    <lineage>
        <taxon>Bacteria</taxon>
        <taxon>Bacillati</taxon>
        <taxon>Bacillota</taxon>
        <taxon>Desulfuribacillia</taxon>
        <taxon>Desulfuribacillales</taxon>
        <taxon>Desulfuribacillaceae</taxon>
        <taxon>Desulfuribacillus</taxon>
    </lineage>
</organism>
<keyword evidence="3 6" id="KW-0963">Cytoplasm</keyword>
<dbReference type="GO" id="GO:0044780">
    <property type="term" value="P:bacterial-type flagellum assembly"/>
    <property type="evidence" value="ECO:0007669"/>
    <property type="project" value="InterPro"/>
</dbReference>
<dbReference type="OrthoDB" id="1524959at2"/>
<comment type="caution">
    <text evidence="7">The sequence shown here is derived from an EMBL/GenBank/DDBJ whole genome shotgun (WGS) entry which is preliminary data.</text>
</comment>
<keyword evidence="7" id="KW-0966">Cell projection</keyword>
<dbReference type="EMBL" id="MJAT01000001">
    <property type="protein sequence ID" value="OEH86767.1"/>
    <property type="molecule type" value="Genomic_DNA"/>
</dbReference>
<comment type="subcellular location">
    <subcellularLocation>
        <location evidence="1 6">Cytoplasm</location>
        <location evidence="1 6">Cytosol</location>
    </subcellularLocation>
</comment>
<keyword evidence="8" id="KW-1185">Reference proteome</keyword>
<dbReference type="Pfam" id="PF02561">
    <property type="entry name" value="FliS"/>
    <property type="match status" value="1"/>
</dbReference>
<dbReference type="Proteomes" id="UP000095255">
    <property type="component" value="Unassembled WGS sequence"/>
</dbReference>
<dbReference type="PANTHER" id="PTHR34773:SF1">
    <property type="entry name" value="FLAGELLAR SECRETION CHAPERONE FLIS"/>
    <property type="match status" value="1"/>
</dbReference>
<sequence>MATSNPYQQYAQNKVFTATPGELTLMLYEGILKFCKRAKVAIEQKNIREANDALIRSQNIIRELKYTLKQEYEVGKQLAQLYDFMLNQLIEANIKKEAKLVDEVLGLAQELHDTWKEAIKLERQQRKQA</sequence>
<dbReference type="SUPFAM" id="SSF101116">
    <property type="entry name" value="Flagellar export chaperone FliS"/>
    <property type="match status" value="1"/>
</dbReference>
<evidence type="ECO:0000256" key="6">
    <source>
        <dbReference type="PIRNR" id="PIRNR039090"/>
    </source>
</evidence>
<dbReference type="InterPro" id="IPR003713">
    <property type="entry name" value="FliS"/>
</dbReference>
<name>A0A1E5L9C8_9FIRM</name>
<proteinExistence type="inferred from homology"/>
<dbReference type="InterPro" id="IPR036584">
    <property type="entry name" value="FliS_sf"/>
</dbReference>
<dbReference type="PIRSF" id="PIRSF039090">
    <property type="entry name" value="Flis"/>
    <property type="match status" value="1"/>
</dbReference>
<dbReference type="CDD" id="cd16098">
    <property type="entry name" value="FliS"/>
    <property type="match status" value="1"/>
</dbReference>
<evidence type="ECO:0000256" key="1">
    <source>
        <dbReference type="ARBA" id="ARBA00004514"/>
    </source>
</evidence>
<gene>
    <name evidence="7" type="ORF">BHU72_00390</name>
</gene>
<reference evidence="7 8" key="1">
    <citation type="submission" date="2016-09" db="EMBL/GenBank/DDBJ databases">
        <title>Desulfuribacillus arsenicus sp. nov., an obligately anaerobic, dissimilatory arsenic- and antimonate-reducing bacterium isolated from anoxic sediments.</title>
        <authorList>
            <person name="Abin C.A."/>
            <person name="Hollibaugh J.T."/>
        </authorList>
    </citation>
    <scope>NUCLEOTIDE SEQUENCE [LARGE SCALE GENOMIC DNA]</scope>
    <source>
        <strain evidence="7 8">MLFW-2</strain>
    </source>
</reference>
<evidence type="ECO:0000313" key="8">
    <source>
        <dbReference type="Proteomes" id="UP000095255"/>
    </source>
</evidence>
<dbReference type="GO" id="GO:0005829">
    <property type="term" value="C:cytosol"/>
    <property type="evidence" value="ECO:0007669"/>
    <property type="project" value="UniProtKB-SubCell"/>
</dbReference>
<evidence type="ECO:0000256" key="2">
    <source>
        <dbReference type="ARBA" id="ARBA00008787"/>
    </source>
</evidence>
<evidence type="ECO:0000256" key="3">
    <source>
        <dbReference type="ARBA" id="ARBA00022490"/>
    </source>
</evidence>
<dbReference type="RefSeq" id="WP_069700644.1">
    <property type="nucleotide sequence ID" value="NZ_MJAT01000001.1"/>
</dbReference>
<keyword evidence="4 6" id="KW-1005">Bacterial flagellum biogenesis</keyword>
<dbReference type="STRING" id="1390249.BHU72_00390"/>
<dbReference type="Gene3D" id="1.20.120.340">
    <property type="entry name" value="Flagellar protein FliS"/>
    <property type="match status" value="1"/>
</dbReference>
<accession>A0A1E5L9C8</accession>
<evidence type="ECO:0000256" key="5">
    <source>
        <dbReference type="ARBA" id="ARBA00023186"/>
    </source>
</evidence>
<keyword evidence="5" id="KW-0143">Chaperone</keyword>
<protein>
    <recommendedName>
        <fullName evidence="6">Flagellar secretion chaperone FliS</fullName>
    </recommendedName>
</protein>
<evidence type="ECO:0000313" key="7">
    <source>
        <dbReference type="EMBL" id="OEH86767.1"/>
    </source>
</evidence>
<comment type="similarity">
    <text evidence="2 6">Belongs to the FliS family.</text>
</comment>
<dbReference type="AlphaFoldDB" id="A0A1E5L9C8"/>
<keyword evidence="7" id="KW-0282">Flagellum</keyword>
<dbReference type="PANTHER" id="PTHR34773">
    <property type="entry name" value="FLAGELLAR SECRETION CHAPERONE FLIS"/>
    <property type="match status" value="1"/>
</dbReference>
<evidence type="ECO:0000256" key="4">
    <source>
        <dbReference type="ARBA" id="ARBA00022795"/>
    </source>
</evidence>
<dbReference type="GO" id="GO:0071973">
    <property type="term" value="P:bacterial-type flagellum-dependent cell motility"/>
    <property type="evidence" value="ECO:0007669"/>
    <property type="project" value="TreeGrafter"/>
</dbReference>
<dbReference type="NCBIfam" id="TIGR00208">
    <property type="entry name" value="fliS"/>
    <property type="match status" value="1"/>
</dbReference>
<keyword evidence="7" id="KW-0969">Cilium</keyword>